<dbReference type="EMBL" id="OU896707">
    <property type="protein sequence ID" value="CAG9813397.1"/>
    <property type="molecule type" value="Genomic_DNA"/>
</dbReference>
<name>A0A9N9X018_PHACE</name>
<comment type="subcellular location">
    <subcellularLocation>
        <location evidence="1">Membrane</location>
        <topology evidence="1">Multi-pass membrane protein</topology>
    </subcellularLocation>
</comment>
<dbReference type="SUPFAM" id="SSF55961">
    <property type="entry name" value="Bet v1-like"/>
    <property type="match status" value="1"/>
</dbReference>
<protein>
    <submittedName>
        <fullName evidence="7">Uncharacterized protein</fullName>
    </submittedName>
</protein>
<gene>
    <name evidence="7" type="ORF">PHAECO_LOCUS581</name>
</gene>
<dbReference type="PANTHER" id="PTHR46121:SF4">
    <property type="entry name" value="STEROIDOGENIC ACUTE REGULATORY PROTEIN-LIKE"/>
    <property type="match status" value="1"/>
</dbReference>
<proteinExistence type="predicted"/>
<reference evidence="7" key="2">
    <citation type="submission" date="2022-10" db="EMBL/GenBank/DDBJ databases">
        <authorList>
            <consortium name="ENA_rothamsted_submissions"/>
            <consortium name="culmorum"/>
            <person name="King R."/>
        </authorList>
    </citation>
    <scope>NUCLEOTIDE SEQUENCE</scope>
</reference>
<keyword evidence="2 4" id="KW-0812">Transmembrane</keyword>
<evidence type="ECO:0000313" key="8">
    <source>
        <dbReference type="Proteomes" id="UP001153737"/>
    </source>
</evidence>
<dbReference type="SMART" id="SM00234">
    <property type="entry name" value="START"/>
    <property type="match status" value="1"/>
</dbReference>
<evidence type="ECO:0000259" key="5">
    <source>
        <dbReference type="PROSITE" id="PS50848"/>
    </source>
</evidence>
<dbReference type="PANTHER" id="PTHR46121">
    <property type="entry name" value="STEROIDOGENIC ACUTE REGULATORY PROTEIN-LIKE"/>
    <property type="match status" value="1"/>
</dbReference>
<dbReference type="Pfam" id="PF10457">
    <property type="entry name" value="MENTAL"/>
    <property type="match status" value="1"/>
</dbReference>
<feature type="transmembrane region" description="Helical" evidence="4">
    <location>
        <begin position="63"/>
        <end position="87"/>
    </location>
</feature>
<dbReference type="Gene3D" id="3.30.530.20">
    <property type="match status" value="1"/>
</dbReference>
<feature type="domain" description="MENTAL" evidence="6">
    <location>
        <begin position="57"/>
        <end position="236"/>
    </location>
</feature>
<dbReference type="PRINTS" id="PR00978">
    <property type="entry name" value="STARPROTEIN"/>
</dbReference>
<evidence type="ECO:0000256" key="1">
    <source>
        <dbReference type="ARBA" id="ARBA00004141"/>
    </source>
</evidence>
<dbReference type="GO" id="GO:0031902">
    <property type="term" value="C:late endosome membrane"/>
    <property type="evidence" value="ECO:0007669"/>
    <property type="project" value="TreeGrafter"/>
</dbReference>
<sequence>MSSPEQENIMNNSHTQNQTIQSPLDVSHSYSVNTISSLRDYIISEDLLAGQRLEGRMSSVRRFFCLFVTFDFLFTCLMWIICVMLNGEYIITALQEQVVHYNIHTSLFDIVLIASCRFIMLIFFYALLYMNHWFIISLSTASTCGFLITKVFFYDWPHSSQPVFEVLLVLASFILAWGEAWFLDFKVIPQETHANRYLITDTERTPLIRSYVQGLPSMYTESIGNFYSPQGSPEGSMFRFDQSANVSTYLPVKFTKEQEDNYKRTASKVFHEAWDLFKSKDWKLQKQNENDSFFSRSESKGKKIFKVQAEISVSPRYLLEELFYQVHELPKWNPAIKESQRIQSLNEHTDITYQVSKEAAKGLVSSRDFVNLRHWAEIENGYMISVSKTDHPSIPVNKKIVRGENGVGCFVIEETNQTDISMFHWIMNTNLKIWIPSTILEKEVAHMMFTYIKDLRNHLYSKRSDSWVIYFFLKNMGLIYIKGFQEILEVVKINW</sequence>
<evidence type="ECO:0000256" key="4">
    <source>
        <dbReference type="SAM" id="Phobius"/>
    </source>
</evidence>
<keyword evidence="8" id="KW-1185">Reference proteome</keyword>
<evidence type="ECO:0000313" key="7">
    <source>
        <dbReference type="EMBL" id="CAG9813397.1"/>
    </source>
</evidence>
<evidence type="ECO:0000259" key="6">
    <source>
        <dbReference type="PROSITE" id="PS51439"/>
    </source>
</evidence>
<evidence type="ECO:0000256" key="2">
    <source>
        <dbReference type="ARBA" id="ARBA00022692"/>
    </source>
</evidence>
<dbReference type="Proteomes" id="UP001153737">
    <property type="component" value="Chromosome 1"/>
</dbReference>
<dbReference type="AlphaFoldDB" id="A0A9N9X018"/>
<dbReference type="GO" id="GO:0005789">
    <property type="term" value="C:endoplasmic reticulum membrane"/>
    <property type="evidence" value="ECO:0007669"/>
    <property type="project" value="TreeGrafter"/>
</dbReference>
<organism evidence="7 8">
    <name type="scientific">Phaedon cochleariae</name>
    <name type="common">Mustard beetle</name>
    <dbReference type="NCBI Taxonomy" id="80249"/>
    <lineage>
        <taxon>Eukaryota</taxon>
        <taxon>Metazoa</taxon>
        <taxon>Ecdysozoa</taxon>
        <taxon>Arthropoda</taxon>
        <taxon>Hexapoda</taxon>
        <taxon>Insecta</taxon>
        <taxon>Pterygota</taxon>
        <taxon>Neoptera</taxon>
        <taxon>Endopterygota</taxon>
        <taxon>Coleoptera</taxon>
        <taxon>Polyphaga</taxon>
        <taxon>Cucujiformia</taxon>
        <taxon>Chrysomeloidea</taxon>
        <taxon>Chrysomelidae</taxon>
        <taxon>Chrysomelinae</taxon>
        <taxon>Chrysomelini</taxon>
        <taxon>Phaedon</taxon>
    </lineage>
</organism>
<dbReference type="InterPro" id="IPR019498">
    <property type="entry name" value="MENTAL"/>
</dbReference>
<dbReference type="OrthoDB" id="74575at2759"/>
<accession>A0A9N9X018</accession>
<dbReference type="PROSITE" id="PS51439">
    <property type="entry name" value="MENTAL"/>
    <property type="match status" value="1"/>
</dbReference>
<feature type="domain" description="START" evidence="5">
    <location>
        <begin position="278"/>
        <end position="464"/>
    </location>
</feature>
<keyword evidence="4" id="KW-1133">Transmembrane helix</keyword>
<feature type="transmembrane region" description="Helical" evidence="4">
    <location>
        <begin position="107"/>
        <end position="128"/>
    </location>
</feature>
<dbReference type="Pfam" id="PF01852">
    <property type="entry name" value="START"/>
    <property type="match status" value="1"/>
</dbReference>
<dbReference type="GO" id="GO:0099044">
    <property type="term" value="P:vesicle tethering to endoplasmic reticulum"/>
    <property type="evidence" value="ECO:0007669"/>
    <property type="project" value="TreeGrafter"/>
</dbReference>
<dbReference type="InterPro" id="IPR002913">
    <property type="entry name" value="START_lipid-bd_dom"/>
</dbReference>
<dbReference type="GO" id="GO:0005765">
    <property type="term" value="C:lysosomal membrane"/>
    <property type="evidence" value="ECO:0007669"/>
    <property type="project" value="TreeGrafter"/>
</dbReference>
<dbReference type="GO" id="GO:0140284">
    <property type="term" value="C:endoplasmic reticulum-endosome membrane contact site"/>
    <property type="evidence" value="ECO:0007669"/>
    <property type="project" value="TreeGrafter"/>
</dbReference>
<reference evidence="7" key="1">
    <citation type="submission" date="2022-01" db="EMBL/GenBank/DDBJ databases">
        <authorList>
            <person name="King R."/>
        </authorList>
    </citation>
    <scope>NUCLEOTIDE SEQUENCE</scope>
</reference>
<feature type="transmembrane region" description="Helical" evidence="4">
    <location>
        <begin position="133"/>
        <end position="154"/>
    </location>
</feature>
<keyword evidence="3 4" id="KW-0472">Membrane</keyword>
<dbReference type="InterPro" id="IPR023393">
    <property type="entry name" value="START-like_dom_sf"/>
</dbReference>
<dbReference type="InterPro" id="IPR051869">
    <property type="entry name" value="STARD3"/>
</dbReference>
<dbReference type="PROSITE" id="PS50848">
    <property type="entry name" value="START"/>
    <property type="match status" value="1"/>
</dbReference>
<dbReference type="GO" id="GO:0008289">
    <property type="term" value="F:lipid binding"/>
    <property type="evidence" value="ECO:0007669"/>
    <property type="project" value="InterPro"/>
</dbReference>
<feature type="transmembrane region" description="Helical" evidence="4">
    <location>
        <begin position="166"/>
        <end position="183"/>
    </location>
</feature>
<evidence type="ECO:0000256" key="3">
    <source>
        <dbReference type="ARBA" id="ARBA00023136"/>
    </source>
</evidence>
<dbReference type="InterPro" id="IPR000799">
    <property type="entry name" value="StAR-like"/>
</dbReference>